<dbReference type="PANTHER" id="PTHR43004:SF19">
    <property type="entry name" value="BINDING MONOOXYGENASE, PUTATIVE (JCVI)-RELATED"/>
    <property type="match status" value="1"/>
</dbReference>
<dbReference type="GO" id="GO:0016709">
    <property type="term" value="F:oxidoreductase activity, acting on paired donors, with incorporation or reduction of molecular oxygen, NAD(P)H as one donor, and incorporation of one atom of oxygen"/>
    <property type="evidence" value="ECO:0007669"/>
    <property type="project" value="UniProtKB-ARBA"/>
</dbReference>
<sequence length="596" mass="64142">MSSAKERSHMSPTEATQSPAVLIVGAGPTGLIAALALAKNGISVRVIERNKTFEPRTRGAALVPRTMELFANLGVVEEFIENGLLVPTLRTYAPNGYDVLSSWTFLAYEEPTPDVPYSRVILHPQDRTEAVLRNALKSYGIQVELGAELVKFEQDDEGVTAHVAFHGSTTPEVIRASWLIGADGGRSSVRKGLGIPFHGETPQAVSTILAGFDMESFDRTTWHRWGDLETASIVISPSVPAPRFNMVMSGKQVDESLLGAGVAALQDVFNQVTKRDDIKITKIDSMTSWKPNIRMAERFASGRIFLAGDAAHTHPPTGGQGLNSSAQDAHNLAWKLALVHKGLAPPSLLSTYEAERMPVITEMIDVTTGMYRLMWGKNSILSAASQSQDQAAPAPAPASAPSSTPSPWKRDMKLNMIGVNCRWSPIVVDERTAIVEGEHIEAYGTPGGTLRAGDRAPDAPSLIDLSSGESTTLFKTFGPSYHTALIFSSRDFAIESTILDTLDSYNTVAPGDACLVLPVFILSPGFRSGETRSTGAGAAHKKLVDSDGHAGRSYQMREDEDGIWIVIVRPDGVIGAIVKGKEGIEKYFSGIFVASK</sequence>
<dbReference type="SUPFAM" id="SSF51905">
    <property type="entry name" value="FAD/NAD(P)-binding domain"/>
    <property type="match status" value="1"/>
</dbReference>
<dbReference type="OrthoDB" id="2690153at2759"/>
<dbReference type="InterPro" id="IPR036188">
    <property type="entry name" value="FAD/NAD-bd_sf"/>
</dbReference>
<accession>A0A067M2K9</accession>
<evidence type="ECO:0000313" key="7">
    <source>
        <dbReference type="EMBL" id="KDQ06117.1"/>
    </source>
</evidence>
<reference evidence="8" key="1">
    <citation type="journal article" date="2014" name="Proc. Natl. Acad. Sci. U.S.A.">
        <title>Extensive sampling of basidiomycete genomes demonstrates inadequacy of the white-rot/brown-rot paradigm for wood decay fungi.</title>
        <authorList>
            <person name="Riley R."/>
            <person name="Salamov A.A."/>
            <person name="Brown D.W."/>
            <person name="Nagy L.G."/>
            <person name="Floudas D."/>
            <person name="Held B.W."/>
            <person name="Levasseur A."/>
            <person name="Lombard V."/>
            <person name="Morin E."/>
            <person name="Otillar R."/>
            <person name="Lindquist E.A."/>
            <person name="Sun H."/>
            <person name="LaButti K.M."/>
            <person name="Schmutz J."/>
            <person name="Jabbour D."/>
            <person name="Luo H."/>
            <person name="Baker S.E."/>
            <person name="Pisabarro A.G."/>
            <person name="Walton J.D."/>
            <person name="Blanchette R.A."/>
            <person name="Henrissat B."/>
            <person name="Martin F."/>
            <person name="Cullen D."/>
            <person name="Hibbett D.S."/>
            <person name="Grigoriev I.V."/>
        </authorList>
    </citation>
    <scope>NUCLEOTIDE SEQUENCE [LARGE SCALE GENOMIC DNA]</scope>
    <source>
        <strain evidence="8">FD-172 SS1</strain>
    </source>
</reference>
<keyword evidence="2" id="KW-0285">Flavoprotein</keyword>
<dbReference type="HOGENOM" id="CLU_009665_20_3_1"/>
<evidence type="ECO:0000256" key="3">
    <source>
        <dbReference type="ARBA" id="ARBA00022827"/>
    </source>
</evidence>
<comment type="cofactor">
    <cofactor evidence="1">
        <name>FAD</name>
        <dbReference type="ChEBI" id="CHEBI:57692"/>
    </cofactor>
</comment>
<feature type="region of interest" description="Disordered" evidence="5">
    <location>
        <begin position="386"/>
        <end position="409"/>
    </location>
</feature>
<name>A0A067M2K9_BOTB1</name>
<dbReference type="InterPro" id="IPR050641">
    <property type="entry name" value="RIFMO-like"/>
</dbReference>
<dbReference type="STRING" id="930990.A0A067M2K9"/>
<dbReference type="Gene3D" id="3.30.70.2450">
    <property type="match status" value="1"/>
</dbReference>
<dbReference type="Pfam" id="PF01494">
    <property type="entry name" value="FAD_binding_3"/>
    <property type="match status" value="1"/>
</dbReference>
<feature type="domain" description="FAD-binding" evidence="6">
    <location>
        <begin position="20"/>
        <end position="365"/>
    </location>
</feature>
<keyword evidence="4" id="KW-0560">Oxidoreductase</keyword>
<dbReference type="GO" id="GO:0071949">
    <property type="term" value="F:FAD binding"/>
    <property type="evidence" value="ECO:0007669"/>
    <property type="project" value="InterPro"/>
</dbReference>
<evidence type="ECO:0000256" key="5">
    <source>
        <dbReference type="SAM" id="MobiDB-lite"/>
    </source>
</evidence>
<dbReference type="AlphaFoldDB" id="A0A067M2K9"/>
<feature type="compositionally biased region" description="Low complexity" evidence="5">
    <location>
        <begin position="386"/>
        <end position="407"/>
    </location>
</feature>
<dbReference type="InParanoid" id="A0A067M2K9"/>
<dbReference type="EMBL" id="KL198155">
    <property type="protein sequence ID" value="KDQ06117.1"/>
    <property type="molecule type" value="Genomic_DNA"/>
</dbReference>
<proteinExistence type="predicted"/>
<protein>
    <recommendedName>
        <fullName evidence="6">FAD-binding domain-containing protein</fullName>
    </recommendedName>
</protein>
<dbReference type="InterPro" id="IPR002938">
    <property type="entry name" value="FAD-bd"/>
</dbReference>
<evidence type="ECO:0000256" key="1">
    <source>
        <dbReference type="ARBA" id="ARBA00001974"/>
    </source>
</evidence>
<dbReference type="Gene3D" id="3.40.30.20">
    <property type="match status" value="1"/>
</dbReference>
<keyword evidence="8" id="KW-1185">Reference proteome</keyword>
<evidence type="ECO:0000256" key="4">
    <source>
        <dbReference type="ARBA" id="ARBA00023002"/>
    </source>
</evidence>
<gene>
    <name evidence="7" type="ORF">BOTBODRAFT_141286</name>
</gene>
<dbReference type="Gene3D" id="3.50.50.60">
    <property type="entry name" value="FAD/NAD(P)-binding domain"/>
    <property type="match status" value="1"/>
</dbReference>
<dbReference type="Proteomes" id="UP000027195">
    <property type="component" value="Unassembled WGS sequence"/>
</dbReference>
<dbReference type="InterPro" id="IPR038220">
    <property type="entry name" value="PHOX_C_sf"/>
</dbReference>
<evidence type="ECO:0000259" key="6">
    <source>
        <dbReference type="Pfam" id="PF01494"/>
    </source>
</evidence>
<dbReference type="PANTHER" id="PTHR43004">
    <property type="entry name" value="TRK SYSTEM POTASSIUM UPTAKE PROTEIN"/>
    <property type="match status" value="1"/>
</dbReference>
<evidence type="ECO:0000256" key="2">
    <source>
        <dbReference type="ARBA" id="ARBA00022630"/>
    </source>
</evidence>
<organism evidence="7 8">
    <name type="scientific">Botryobasidium botryosum (strain FD-172 SS1)</name>
    <dbReference type="NCBI Taxonomy" id="930990"/>
    <lineage>
        <taxon>Eukaryota</taxon>
        <taxon>Fungi</taxon>
        <taxon>Dikarya</taxon>
        <taxon>Basidiomycota</taxon>
        <taxon>Agaricomycotina</taxon>
        <taxon>Agaricomycetes</taxon>
        <taxon>Cantharellales</taxon>
        <taxon>Botryobasidiaceae</taxon>
        <taxon>Botryobasidium</taxon>
    </lineage>
</organism>
<dbReference type="PRINTS" id="PR00420">
    <property type="entry name" value="RNGMNOXGNASE"/>
</dbReference>
<keyword evidence="3" id="KW-0274">FAD</keyword>
<evidence type="ECO:0000313" key="8">
    <source>
        <dbReference type="Proteomes" id="UP000027195"/>
    </source>
</evidence>